<dbReference type="InterPro" id="IPR036890">
    <property type="entry name" value="HATPase_C_sf"/>
</dbReference>
<dbReference type="Gene3D" id="3.30.565.10">
    <property type="entry name" value="Histidine kinase-like ATPase, C-terminal domain"/>
    <property type="match status" value="1"/>
</dbReference>
<evidence type="ECO:0000256" key="2">
    <source>
        <dbReference type="ARBA" id="ARBA00022777"/>
    </source>
</evidence>
<keyword evidence="3" id="KW-0902">Two-component regulatory system</keyword>
<evidence type="ECO:0000256" key="4">
    <source>
        <dbReference type="SAM" id="Phobius"/>
    </source>
</evidence>
<keyword evidence="4" id="KW-0472">Membrane</keyword>
<evidence type="ECO:0000256" key="1">
    <source>
        <dbReference type="ARBA" id="ARBA00022679"/>
    </source>
</evidence>
<dbReference type="GO" id="GO:0016020">
    <property type="term" value="C:membrane"/>
    <property type="evidence" value="ECO:0007669"/>
    <property type="project" value="InterPro"/>
</dbReference>
<dbReference type="Gene3D" id="1.20.5.1930">
    <property type="match status" value="1"/>
</dbReference>
<evidence type="ECO:0000259" key="5">
    <source>
        <dbReference type="PROSITE" id="PS50109"/>
    </source>
</evidence>
<dbReference type="InterPro" id="IPR050482">
    <property type="entry name" value="Sensor_HK_TwoCompSys"/>
</dbReference>
<keyword evidence="1" id="KW-0808">Transferase</keyword>
<dbReference type="AlphaFoldDB" id="A0A2P8D7C7"/>
<keyword evidence="2 6" id="KW-0418">Kinase</keyword>
<reference evidence="6 7" key="1">
    <citation type="submission" date="2018-03" db="EMBL/GenBank/DDBJ databases">
        <title>Genomic Encyclopedia of Type Strains, Phase III (KMG-III): the genomes of soil and plant-associated and newly described type strains.</title>
        <authorList>
            <person name="Whitman W."/>
        </authorList>
    </citation>
    <scope>NUCLEOTIDE SEQUENCE [LARGE SCALE GENOMIC DNA]</scope>
    <source>
        <strain evidence="6 7">CGMCC 1.12700</strain>
    </source>
</reference>
<dbReference type="SUPFAM" id="SSF55874">
    <property type="entry name" value="ATPase domain of HSP90 chaperone/DNA topoisomerase II/histidine kinase"/>
    <property type="match status" value="1"/>
</dbReference>
<dbReference type="InterPro" id="IPR003594">
    <property type="entry name" value="HATPase_dom"/>
</dbReference>
<keyword evidence="4" id="KW-0812">Transmembrane</keyword>
<dbReference type="Pfam" id="PF02518">
    <property type="entry name" value="HATPase_c"/>
    <property type="match status" value="1"/>
</dbReference>
<dbReference type="CDD" id="cd16917">
    <property type="entry name" value="HATPase_UhpB-NarQ-NarX-like"/>
    <property type="match status" value="1"/>
</dbReference>
<dbReference type="InterPro" id="IPR011712">
    <property type="entry name" value="Sig_transdc_His_kin_sub3_dim/P"/>
</dbReference>
<dbReference type="InterPro" id="IPR011990">
    <property type="entry name" value="TPR-like_helical_dom_sf"/>
</dbReference>
<comment type="caution">
    <text evidence="6">The sequence shown here is derived from an EMBL/GenBank/DDBJ whole genome shotgun (WGS) entry which is preliminary data.</text>
</comment>
<name>A0A2P8D7C7_9BACT</name>
<dbReference type="Proteomes" id="UP000240572">
    <property type="component" value="Unassembled WGS sequence"/>
</dbReference>
<evidence type="ECO:0000256" key="3">
    <source>
        <dbReference type="ARBA" id="ARBA00023012"/>
    </source>
</evidence>
<keyword evidence="4" id="KW-1133">Transmembrane helix</keyword>
<sequence>MRHCTIPEIRHLWGLTGPGQRIKPYPALTLFPESRDNRFFYSGLTLWQMIDRLKRNRVQYCLLLLVAFLHSTGATGHYIEDSLRTVLAQPALPPGDRVMVLSNLGSMVFFTKSHDEGLQLLSEALLLSRTLPDGQYTAYTYGVMAGRYQIGNNLPRARACLDSAAYYAARTGSRRIKGFVAYMQGWMYNRTNQREKAVAAFLTALKTLDGQKAYTYESSIYEELALIYGEWEDAPSREKYIRLCYTASLHTGQPDYVIAGTYNLASFLEGKYRMDTLQKPLLDSALYYFKEALALTYRNQQRIIHRTDLPYISYCIGNIYDSYSPYKNQDSATAYFKIALKEGLNTGHYSVVALCYSVLGRYALEQKKYRLAEEMQLAVISALQKNPAPEHEIMADAYLALSEIQEQKGDPAAALRYYKEYVKRYKGIFDSRKMSEAKKLEAQYETEKKEQALKALQARVAYNKRLNTVYIILTLASMLLLLFVFYAYKQRTKALQQQQRLHALEVDKIKQEHQISLLSAILEGQEQERSRLARDLHDGLGGLLSGIKIQLSEMTPVLPDPKPQNLLQKILGHLDNAVDELRRIARSMMPEVLLKYGLGEATQEYCRSFRSPGLSVTCQVFHYTNRMAPERQTVLYRIMQELVNNAVKHAAATHLLVQLQESGEQIFLTVEDDGGGFDPELLRRVKGSGLSNIRARVAFLKGKMDIDSKPGTGTTILIESPI</sequence>
<feature type="domain" description="Histidine kinase" evidence="5">
    <location>
        <begin position="531"/>
        <end position="722"/>
    </location>
</feature>
<accession>A0A2P8D7C7</accession>
<protein>
    <submittedName>
        <fullName evidence="6">Signal transduction histidine kinase</fullName>
    </submittedName>
</protein>
<evidence type="ECO:0000313" key="7">
    <source>
        <dbReference type="Proteomes" id="UP000240572"/>
    </source>
</evidence>
<dbReference type="GO" id="GO:0046983">
    <property type="term" value="F:protein dimerization activity"/>
    <property type="evidence" value="ECO:0007669"/>
    <property type="project" value="InterPro"/>
</dbReference>
<feature type="transmembrane region" description="Helical" evidence="4">
    <location>
        <begin position="469"/>
        <end position="488"/>
    </location>
</feature>
<dbReference type="SUPFAM" id="SSF48452">
    <property type="entry name" value="TPR-like"/>
    <property type="match status" value="2"/>
</dbReference>
<dbReference type="Gene3D" id="1.25.40.10">
    <property type="entry name" value="Tetratricopeptide repeat domain"/>
    <property type="match status" value="2"/>
</dbReference>
<keyword evidence="7" id="KW-1185">Reference proteome</keyword>
<feature type="transmembrane region" description="Helical" evidence="4">
    <location>
        <begin position="58"/>
        <end position="79"/>
    </location>
</feature>
<dbReference type="SMART" id="SM00387">
    <property type="entry name" value="HATPase_c"/>
    <property type="match status" value="1"/>
</dbReference>
<dbReference type="Pfam" id="PF07730">
    <property type="entry name" value="HisKA_3"/>
    <property type="match status" value="1"/>
</dbReference>
<dbReference type="Pfam" id="PF13424">
    <property type="entry name" value="TPR_12"/>
    <property type="match status" value="1"/>
</dbReference>
<dbReference type="OrthoDB" id="617348at2"/>
<gene>
    <name evidence="6" type="ORF">B0I18_10250</name>
</gene>
<dbReference type="GO" id="GO:0000155">
    <property type="term" value="F:phosphorelay sensor kinase activity"/>
    <property type="evidence" value="ECO:0007669"/>
    <property type="project" value="InterPro"/>
</dbReference>
<dbReference type="InterPro" id="IPR005467">
    <property type="entry name" value="His_kinase_dom"/>
</dbReference>
<organism evidence="6 7">
    <name type="scientific">Taibaiella chishuiensis</name>
    <dbReference type="NCBI Taxonomy" id="1434707"/>
    <lineage>
        <taxon>Bacteria</taxon>
        <taxon>Pseudomonadati</taxon>
        <taxon>Bacteroidota</taxon>
        <taxon>Chitinophagia</taxon>
        <taxon>Chitinophagales</taxon>
        <taxon>Chitinophagaceae</taxon>
        <taxon>Taibaiella</taxon>
    </lineage>
</organism>
<dbReference type="PROSITE" id="PS50109">
    <property type="entry name" value="HIS_KIN"/>
    <property type="match status" value="1"/>
</dbReference>
<evidence type="ECO:0000313" key="6">
    <source>
        <dbReference type="EMBL" id="PSK93081.1"/>
    </source>
</evidence>
<dbReference type="EMBL" id="PYGD01000002">
    <property type="protein sequence ID" value="PSK93081.1"/>
    <property type="molecule type" value="Genomic_DNA"/>
</dbReference>
<dbReference type="PANTHER" id="PTHR24421">
    <property type="entry name" value="NITRATE/NITRITE SENSOR PROTEIN NARX-RELATED"/>
    <property type="match status" value="1"/>
</dbReference>
<proteinExistence type="predicted"/>